<name>A0A9X0UE59_9PROT</name>
<proteinExistence type="inferred from homology"/>
<dbReference type="PANTHER" id="PTHR42928">
    <property type="entry name" value="TRICARBOXYLATE-BINDING PROTEIN"/>
    <property type="match status" value="1"/>
</dbReference>
<dbReference type="InterPro" id="IPR042100">
    <property type="entry name" value="Bug_dom1"/>
</dbReference>
<dbReference type="Proteomes" id="UP000600101">
    <property type="component" value="Unassembled WGS sequence"/>
</dbReference>
<dbReference type="PANTHER" id="PTHR42928:SF5">
    <property type="entry name" value="BLR1237 PROTEIN"/>
    <property type="match status" value="1"/>
</dbReference>
<sequence length="330" mass="34759">MTIPLPRRRLLAAGSMATIGGATATRHGARAQPVWPNRPVRLVVGFTAGSSTDVTARIFAQRFTEAWGQPVVVENIAGNSGAIGVDRVAKAAPDGYTLMWAANAAITILPSLQNLPFDPLKDLISIGRTLSMGSLVLVHNDQPMRSIAELVAHAKANPGKLSYGTPGVGTPQHITGEMLCRQAGIRMEHIPYRGANMADVLSGVLPIGIQNAGAAMPLVRDGRLRCIGVTSLARSAAAPDLPTVAEQGFPGFEATSWFGLMAPIGTPPEITRKVHAEAMKVLADQEMRAKFSSLGLDVVAGTPEEMRATIAADIPKWAKVIADAGIQTSR</sequence>
<evidence type="ECO:0000313" key="2">
    <source>
        <dbReference type="EMBL" id="MBC4016393.1"/>
    </source>
</evidence>
<dbReference type="Pfam" id="PF03401">
    <property type="entry name" value="TctC"/>
    <property type="match status" value="1"/>
</dbReference>
<accession>A0A9X0UE59</accession>
<comment type="caution">
    <text evidence="2">The sequence shown here is derived from an EMBL/GenBank/DDBJ whole genome shotgun (WGS) entry which is preliminary data.</text>
</comment>
<dbReference type="InterPro" id="IPR005064">
    <property type="entry name" value="BUG"/>
</dbReference>
<dbReference type="EMBL" id="JACOMF010000015">
    <property type="protein sequence ID" value="MBC4016393.1"/>
    <property type="molecule type" value="Genomic_DNA"/>
</dbReference>
<dbReference type="InterPro" id="IPR006311">
    <property type="entry name" value="TAT_signal"/>
</dbReference>
<protein>
    <submittedName>
        <fullName evidence="2">Tripartite tricarboxylate transporter substrate binding protein</fullName>
    </submittedName>
</protein>
<evidence type="ECO:0000313" key="3">
    <source>
        <dbReference type="Proteomes" id="UP000600101"/>
    </source>
</evidence>
<dbReference type="AlphaFoldDB" id="A0A9X0UE59"/>
<dbReference type="RefSeq" id="WP_186771166.1">
    <property type="nucleotide sequence ID" value="NZ_JACOMF010000015.1"/>
</dbReference>
<comment type="similarity">
    <text evidence="1">Belongs to the UPF0065 (bug) family.</text>
</comment>
<reference evidence="2" key="1">
    <citation type="submission" date="2020-08" db="EMBL/GenBank/DDBJ databases">
        <authorList>
            <person name="Hu Y."/>
            <person name="Nguyen S.V."/>
            <person name="Li F."/>
            <person name="Fanning S."/>
        </authorList>
    </citation>
    <scope>NUCLEOTIDE SEQUENCE</scope>
    <source>
        <strain evidence="2">SYSU D8009</strain>
    </source>
</reference>
<keyword evidence="3" id="KW-1185">Reference proteome</keyword>
<dbReference type="Gene3D" id="3.40.190.150">
    <property type="entry name" value="Bordetella uptake gene, domain 1"/>
    <property type="match status" value="1"/>
</dbReference>
<gene>
    <name evidence="2" type="ORF">H7965_13795</name>
</gene>
<dbReference type="PIRSF" id="PIRSF017082">
    <property type="entry name" value="YflP"/>
    <property type="match status" value="1"/>
</dbReference>
<organism evidence="2 3">
    <name type="scientific">Siccirubricoccus deserti</name>
    <dbReference type="NCBI Taxonomy" id="2013562"/>
    <lineage>
        <taxon>Bacteria</taxon>
        <taxon>Pseudomonadati</taxon>
        <taxon>Pseudomonadota</taxon>
        <taxon>Alphaproteobacteria</taxon>
        <taxon>Acetobacterales</taxon>
        <taxon>Roseomonadaceae</taxon>
        <taxon>Siccirubricoccus</taxon>
    </lineage>
</organism>
<dbReference type="SUPFAM" id="SSF53850">
    <property type="entry name" value="Periplasmic binding protein-like II"/>
    <property type="match status" value="1"/>
</dbReference>
<dbReference type="PROSITE" id="PS51318">
    <property type="entry name" value="TAT"/>
    <property type="match status" value="1"/>
</dbReference>
<dbReference type="Gene3D" id="3.40.190.10">
    <property type="entry name" value="Periplasmic binding protein-like II"/>
    <property type="match status" value="1"/>
</dbReference>
<evidence type="ECO:0000256" key="1">
    <source>
        <dbReference type="ARBA" id="ARBA00006987"/>
    </source>
</evidence>
<dbReference type="CDD" id="cd13578">
    <property type="entry name" value="PBP2_Bug27"/>
    <property type="match status" value="1"/>
</dbReference>